<comment type="caution">
    <text evidence="4">The sequence shown here is derived from an EMBL/GenBank/DDBJ whole genome shotgun (WGS) entry which is preliminary data.</text>
</comment>
<dbReference type="Gene3D" id="3.40.50.2300">
    <property type="match status" value="1"/>
</dbReference>
<feature type="domain" description="Response regulatory" evidence="3">
    <location>
        <begin position="3"/>
        <end position="118"/>
    </location>
</feature>
<reference evidence="4 5" key="1">
    <citation type="submission" date="2019-07" db="EMBL/GenBank/DDBJ databases">
        <title>Whole genome shotgun sequence of Knoellia locipacati NBRC 109775.</title>
        <authorList>
            <person name="Hosoyama A."/>
            <person name="Uohara A."/>
            <person name="Ohji S."/>
            <person name="Ichikawa N."/>
        </authorList>
    </citation>
    <scope>NUCLEOTIDE SEQUENCE [LARGE SCALE GENOMIC DNA]</scope>
    <source>
        <strain evidence="4 5">NBRC 109775</strain>
    </source>
</reference>
<dbReference type="InterPro" id="IPR011006">
    <property type="entry name" value="CheY-like_superfamily"/>
</dbReference>
<dbReference type="RefSeq" id="WP_147061881.1">
    <property type="nucleotide sequence ID" value="NZ_BAABDN010000001.1"/>
</dbReference>
<evidence type="ECO:0000259" key="3">
    <source>
        <dbReference type="PROSITE" id="PS50110"/>
    </source>
</evidence>
<accession>A0A512SWM4</accession>
<evidence type="ECO:0000313" key="4">
    <source>
        <dbReference type="EMBL" id="GEQ12351.1"/>
    </source>
</evidence>
<evidence type="ECO:0000256" key="1">
    <source>
        <dbReference type="ARBA" id="ARBA00023125"/>
    </source>
</evidence>
<dbReference type="InterPro" id="IPR039420">
    <property type="entry name" value="WalR-like"/>
</dbReference>
<name>A0A512SWM4_9MICO</name>
<dbReference type="AlphaFoldDB" id="A0A512SWM4"/>
<keyword evidence="1" id="KW-0238">DNA-binding</keyword>
<dbReference type="Pfam" id="PF00196">
    <property type="entry name" value="GerE"/>
    <property type="match status" value="1"/>
</dbReference>
<dbReference type="GO" id="GO:0006355">
    <property type="term" value="P:regulation of DNA-templated transcription"/>
    <property type="evidence" value="ECO:0007669"/>
    <property type="project" value="InterPro"/>
</dbReference>
<evidence type="ECO:0000313" key="5">
    <source>
        <dbReference type="Proteomes" id="UP000321793"/>
    </source>
</evidence>
<dbReference type="GO" id="GO:0003677">
    <property type="term" value="F:DNA binding"/>
    <property type="evidence" value="ECO:0007669"/>
    <property type="project" value="UniProtKB-KW"/>
</dbReference>
<organism evidence="4 5">
    <name type="scientific">Knoellia locipacati</name>
    <dbReference type="NCBI Taxonomy" id="882824"/>
    <lineage>
        <taxon>Bacteria</taxon>
        <taxon>Bacillati</taxon>
        <taxon>Actinomycetota</taxon>
        <taxon>Actinomycetes</taxon>
        <taxon>Micrococcales</taxon>
        <taxon>Intrasporangiaceae</taxon>
        <taxon>Knoellia</taxon>
    </lineage>
</organism>
<dbReference type="InterPro" id="IPR000792">
    <property type="entry name" value="Tscrpt_reg_LuxR_C"/>
</dbReference>
<sequence>MRTVAVVDDATVIRESLPALMPRLAFAGGYSTIEALLAARPVADALVLDLHLSNASQPDVRQGVAAIRAAVAAGYRVCVFSQEERRFVLAACLAAGARGVVSKSAPTARAEEVITAVAEGEVVVPPSVIGLVEVLVRRNSLTILSERQRQVLAGRARGLTYAEMSTQLHLSESTLRGYWAEVSRSVSEHFQRVVPAELEHALGLGPGDLLEYWPTPVGVTGTGAAGAPVASGAAVAPAPAVAERRAEPWWRLRPTR</sequence>
<keyword evidence="5" id="KW-1185">Reference proteome</keyword>
<evidence type="ECO:0000256" key="2">
    <source>
        <dbReference type="PROSITE-ProRule" id="PRU00169"/>
    </source>
</evidence>
<dbReference type="PROSITE" id="PS50110">
    <property type="entry name" value="RESPONSE_REGULATORY"/>
    <property type="match status" value="1"/>
</dbReference>
<dbReference type="PANTHER" id="PTHR43214">
    <property type="entry name" value="TWO-COMPONENT RESPONSE REGULATOR"/>
    <property type="match status" value="1"/>
</dbReference>
<proteinExistence type="predicted"/>
<dbReference type="EMBL" id="BKBA01000003">
    <property type="protein sequence ID" value="GEQ12351.1"/>
    <property type="molecule type" value="Genomic_DNA"/>
</dbReference>
<keyword evidence="2" id="KW-0597">Phosphoprotein</keyword>
<dbReference type="SUPFAM" id="SSF46894">
    <property type="entry name" value="C-terminal effector domain of the bipartite response regulators"/>
    <property type="match status" value="1"/>
</dbReference>
<dbReference type="InterPro" id="IPR001789">
    <property type="entry name" value="Sig_transdc_resp-reg_receiver"/>
</dbReference>
<dbReference type="SUPFAM" id="SSF52172">
    <property type="entry name" value="CheY-like"/>
    <property type="match status" value="1"/>
</dbReference>
<feature type="modified residue" description="4-aspartylphosphate" evidence="2">
    <location>
        <position position="49"/>
    </location>
</feature>
<dbReference type="Proteomes" id="UP000321793">
    <property type="component" value="Unassembled WGS sequence"/>
</dbReference>
<protein>
    <recommendedName>
        <fullName evidence="3">Response regulatory domain-containing protein</fullName>
    </recommendedName>
</protein>
<dbReference type="InterPro" id="IPR016032">
    <property type="entry name" value="Sig_transdc_resp-reg_C-effctor"/>
</dbReference>
<dbReference type="GO" id="GO:0000160">
    <property type="term" value="P:phosphorelay signal transduction system"/>
    <property type="evidence" value="ECO:0007669"/>
    <property type="project" value="InterPro"/>
</dbReference>
<gene>
    <name evidence="4" type="ORF">KLO01_03980</name>
</gene>
<dbReference type="OrthoDB" id="3476822at2"/>
<dbReference type="PANTHER" id="PTHR43214:SF43">
    <property type="entry name" value="TWO-COMPONENT RESPONSE REGULATOR"/>
    <property type="match status" value="1"/>
</dbReference>